<reference evidence="3" key="1">
    <citation type="submission" date="2021-06" db="EMBL/GenBank/DDBJ databases">
        <title>44 bacteria genomes isolated from Dapeng, Shenzhen.</title>
        <authorList>
            <person name="Zheng W."/>
            <person name="Yu S."/>
            <person name="Huang Y."/>
        </authorList>
    </citation>
    <scope>NUCLEOTIDE SEQUENCE</scope>
    <source>
        <strain evidence="3">DP5N28-2</strain>
    </source>
</reference>
<sequence length="278" mass="31388">MKYTSLLTVAFFSAFVLSLLGCKAPVTVQPYSAGDILVAAHRAYHIHAPENSLESIRQSMQKNIDIVEIDVRRTADDSLVVLHDATIDRTTTGTGAIESLYWNDIKDLPLLHDGQPTDETIPLLREALRLGKNKILFDLDLKTEKIELVMQVVEQEQAAKNVFFFDSDWEVLEKVQSKHPDWSLMPRAYDVEMAKKAYEKFKPWAIHVDPSFASAELSDYFHSRGVHVWINALGDTDQALRADQTGPLEKLLQTKPSIIQTDLPLAIQPIIKAREVKP</sequence>
<feature type="signal peptide" evidence="1">
    <location>
        <begin position="1"/>
        <end position="18"/>
    </location>
</feature>
<dbReference type="Proteomes" id="UP000753961">
    <property type="component" value="Unassembled WGS sequence"/>
</dbReference>
<keyword evidence="4" id="KW-1185">Reference proteome</keyword>
<dbReference type="AlphaFoldDB" id="A0A953HLP3"/>
<dbReference type="Pfam" id="PF03009">
    <property type="entry name" value="GDPD"/>
    <property type="match status" value="1"/>
</dbReference>
<accession>A0A953HLP3</accession>
<dbReference type="EMBL" id="JAHVHU010000002">
    <property type="protein sequence ID" value="MBY5956798.1"/>
    <property type="molecule type" value="Genomic_DNA"/>
</dbReference>
<dbReference type="GO" id="GO:0008889">
    <property type="term" value="F:glycerophosphodiester phosphodiesterase activity"/>
    <property type="evidence" value="ECO:0007669"/>
    <property type="project" value="TreeGrafter"/>
</dbReference>
<dbReference type="PROSITE" id="PS51704">
    <property type="entry name" value="GP_PDE"/>
    <property type="match status" value="1"/>
</dbReference>
<protein>
    <submittedName>
        <fullName evidence="3">Glycerophosphodiester phosphodiesterase family protein</fullName>
    </submittedName>
</protein>
<comment type="caution">
    <text evidence="3">The sequence shown here is derived from an EMBL/GenBank/DDBJ whole genome shotgun (WGS) entry which is preliminary data.</text>
</comment>
<keyword evidence="1" id="KW-0732">Signal</keyword>
<name>A0A953HLP3_9BACT</name>
<dbReference type="RefSeq" id="WP_222578318.1">
    <property type="nucleotide sequence ID" value="NZ_JAHVHU010000002.1"/>
</dbReference>
<dbReference type="SUPFAM" id="SSF51695">
    <property type="entry name" value="PLC-like phosphodiesterases"/>
    <property type="match status" value="1"/>
</dbReference>
<organism evidence="3 4">
    <name type="scientific">Membranihabitans marinus</name>
    <dbReference type="NCBI Taxonomy" id="1227546"/>
    <lineage>
        <taxon>Bacteria</taxon>
        <taxon>Pseudomonadati</taxon>
        <taxon>Bacteroidota</taxon>
        <taxon>Saprospiria</taxon>
        <taxon>Saprospirales</taxon>
        <taxon>Saprospiraceae</taxon>
        <taxon>Membranihabitans</taxon>
    </lineage>
</organism>
<gene>
    <name evidence="3" type="ORF">KUV50_01530</name>
</gene>
<dbReference type="GO" id="GO:0070291">
    <property type="term" value="P:N-acylethanolamine metabolic process"/>
    <property type="evidence" value="ECO:0007669"/>
    <property type="project" value="TreeGrafter"/>
</dbReference>
<dbReference type="PANTHER" id="PTHR46320">
    <property type="entry name" value="GLYCEROPHOSPHODIESTER PHOSPHODIESTERASE 1"/>
    <property type="match status" value="1"/>
</dbReference>
<dbReference type="GO" id="GO:0006580">
    <property type="term" value="P:ethanolamine metabolic process"/>
    <property type="evidence" value="ECO:0007669"/>
    <property type="project" value="TreeGrafter"/>
</dbReference>
<evidence type="ECO:0000313" key="4">
    <source>
        <dbReference type="Proteomes" id="UP000753961"/>
    </source>
</evidence>
<dbReference type="InterPro" id="IPR017946">
    <property type="entry name" value="PLC-like_Pdiesterase_TIM-brl"/>
</dbReference>
<dbReference type="GO" id="GO:0006644">
    <property type="term" value="P:phospholipid metabolic process"/>
    <property type="evidence" value="ECO:0007669"/>
    <property type="project" value="TreeGrafter"/>
</dbReference>
<proteinExistence type="predicted"/>
<feature type="domain" description="GP-PDE" evidence="2">
    <location>
        <begin position="36"/>
        <end position="278"/>
    </location>
</feature>
<dbReference type="InterPro" id="IPR030395">
    <property type="entry name" value="GP_PDE_dom"/>
</dbReference>
<dbReference type="CDD" id="cd08566">
    <property type="entry name" value="GDPD_AtGDE_like"/>
    <property type="match status" value="1"/>
</dbReference>
<evidence type="ECO:0000313" key="3">
    <source>
        <dbReference type="EMBL" id="MBY5956798.1"/>
    </source>
</evidence>
<dbReference type="GO" id="GO:0005886">
    <property type="term" value="C:plasma membrane"/>
    <property type="evidence" value="ECO:0007669"/>
    <property type="project" value="TreeGrafter"/>
</dbReference>
<evidence type="ECO:0000256" key="1">
    <source>
        <dbReference type="SAM" id="SignalP"/>
    </source>
</evidence>
<dbReference type="PROSITE" id="PS51257">
    <property type="entry name" value="PROKAR_LIPOPROTEIN"/>
    <property type="match status" value="1"/>
</dbReference>
<dbReference type="PANTHER" id="PTHR46320:SF1">
    <property type="entry name" value="GLYCEROPHOSPHODIESTER PHOSPHODIESTERASE 1"/>
    <property type="match status" value="1"/>
</dbReference>
<feature type="chain" id="PRO_5037718902" evidence="1">
    <location>
        <begin position="19"/>
        <end position="278"/>
    </location>
</feature>
<evidence type="ECO:0000259" key="2">
    <source>
        <dbReference type="PROSITE" id="PS51704"/>
    </source>
</evidence>
<dbReference type="Gene3D" id="3.20.20.190">
    <property type="entry name" value="Phosphatidylinositol (PI) phosphodiesterase"/>
    <property type="match status" value="1"/>
</dbReference>